<organism evidence="3 4">
    <name type="scientific">Brumicola blandensis</name>
    <dbReference type="NCBI Taxonomy" id="3075611"/>
    <lineage>
        <taxon>Bacteria</taxon>
        <taxon>Pseudomonadati</taxon>
        <taxon>Pseudomonadota</taxon>
        <taxon>Gammaproteobacteria</taxon>
        <taxon>Alteromonadales</taxon>
        <taxon>Alteromonadaceae</taxon>
        <taxon>Brumicola</taxon>
    </lineage>
</organism>
<feature type="transmembrane region" description="Helical" evidence="1">
    <location>
        <begin position="6"/>
        <end position="22"/>
    </location>
</feature>
<dbReference type="AlphaFoldDB" id="A0AAW8QZV4"/>
<evidence type="ECO:0000256" key="1">
    <source>
        <dbReference type="SAM" id="Phobius"/>
    </source>
</evidence>
<dbReference type="InterPro" id="IPR008972">
    <property type="entry name" value="Cupredoxin"/>
</dbReference>
<dbReference type="InterPro" id="IPR028096">
    <property type="entry name" value="EfeO_Cupredoxin"/>
</dbReference>
<keyword evidence="1" id="KW-0812">Transmembrane</keyword>
<feature type="domain" description="EfeO-type cupredoxin-like" evidence="2">
    <location>
        <begin position="12"/>
        <end position="116"/>
    </location>
</feature>
<protein>
    <submittedName>
        <fullName evidence="3">Cupredoxin domain-containing protein</fullName>
    </submittedName>
</protein>
<comment type="caution">
    <text evidence="3">The sequence shown here is derived from an EMBL/GenBank/DDBJ whole genome shotgun (WGS) entry which is preliminary data.</text>
</comment>
<reference evidence="3 4" key="1">
    <citation type="submission" date="2023-09" db="EMBL/GenBank/DDBJ databases">
        <authorList>
            <person name="Rey-Velasco X."/>
        </authorList>
    </citation>
    <scope>NUCLEOTIDE SEQUENCE [LARGE SCALE GENOMIC DNA]</scope>
    <source>
        <strain evidence="3 4">W409</strain>
    </source>
</reference>
<keyword evidence="1" id="KW-1133">Transmembrane helix</keyword>
<dbReference type="Gene3D" id="2.60.40.420">
    <property type="entry name" value="Cupredoxins - blue copper proteins"/>
    <property type="match status" value="1"/>
</dbReference>
<gene>
    <name evidence="3" type="ORF">RM544_02950</name>
</gene>
<dbReference type="EMBL" id="JAVRIE010000001">
    <property type="protein sequence ID" value="MDT0581481.1"/>
    <property type="molecule type" value="Genomic_DNA"/>
</dbReference>
<keyword evidence="4" id="KW-1185">Reference proteome</keyword>
<dbReference type="RefSeq" id="WP_311360279.1">
    <property type="nucleotide sequence ID" value="NZ_JAVRIE010000001.1"/>
</dbReference>
<dbReference type="SUPFAM" id="SSF49503">
    <property type="entry name" value="Cupredoxins"/>
    <property type="match status" value="1"/>
</dbReference>
<dbReference type="Proteomes" id="UP001249020">
    <property type="component" value="Unassembled WGS sequence"/>
</dbReference>
<evidence type="ECO:0000313" key="4">
    <source>
        <dbReference type="Proteomes" id="UP001249020"/>
    </source>
</evidence>
<evidence type="ECO:0000259" key="2">
    <source>
        <dbReference type="Pfam" id="PF13473"/>
    </source>
</evidence>
<sequence length="117" mass="13082">MLWVNIAGMGVIGLIIWWFWLYKSSSVDMSDGVIEVLVKDGVYQPAVIKVPANQESTITFFRADSSPCSESLHIPDLEIAATLRLNKKVDISIPAMQPGRHAFHCQMKMYTGELIVD</sequence>
<keyword evidence="1" id="KW-0472">Membrane</keyword>
<proteinExistence type="predicted"/>
<accession>A0AAW8QZV4</accession>
<dbReference type="Pfam" id="PF13473">
    <property type="entry name" value="Cupredoxin_1"/>
    <property type="match status" value="1"/>
</dbReference>
<evidence type="ECO:0000313" key="3">
    <source>
        <dbReference type="EMBL" id="MDT0581481.1"/>
    </source>
</evidence>
<name>A0AAW8QZV4_9ALTE</name>